<name>A0A6H1ZFX9_9ZZZZ</name>
<evidence type="ECO:0000313" key="2">
    <source>
        <dbReference type="EMBL" id="QJA46369.1"/>
    </source>
</evidence>
<dbReference type="EMBL" id="MT142530">
    <property type="protein sequence ID" value="QJA84470.1"/>
    <property type="molecule type" value="Genomic_DNA"/>
</dbReference>
<feature type="region of interest" description="Disordered" evidence="1">
    <location>
        <begin position="21"/>
        <end position="42"/>
    </location>
</feature>
<dbReference type="EMBL" id="MT144778">
    <property type="protein sequence ID" value="QJH99263.1"/>
    <property type="molecule type" value="Genomic_DNA"/>
</dbReference>
<dbReference type="EMBL" id="MT144009">
    <property type="protein sequence ID" value="QJA46369.1"/>
    <property type="molecule type" value="Genomic_DNA"/>
</dbReference>
<evidence type="ECO:0000313" key="5">
    <source>
        <dbReference type="EMBL" id="QJH99263.1"/>
    </source>
</evidence>
<evidence type="ECO:0000313" key="4">
    <source>
        <dbReference type="EMBL" id="QJA84470.1"/>
    </source>
</evidence>
<sequence length="42" mass="4943">MKIIDDREEQKYLKMLIKKNESPDVKEKQKNKPVASVKGVKK</sequence>
<accession>A0A6H1ZFX9</accession>
<gene>
    <name evidence="4" type="ORF">MM415A00187_0005</name>
    <name evidence="3" type="ORF">MM415B00313_0005</name>
    <name evidence="2" type="ORF">TM448A00409_0005</name>
    <name evidence="5" type="ORF">TM448B01532_0003</name>
</gene>
<feature type="compositionally biased region" description="Basic and acidic residues" evidence="1">
    <location>
        <begin position="21"/>
        <end position="30"/>
    </location>
</feature>
<reference evidence="2" key="1">
    <citation type="submission" date="2020-03" db="EMBL/GenBank/DDBJ databases">
        <title>The deep terrestrial virosphere.</title>
        <authorList>
            <person name="Holmfeldt K."/>
            <person name="Nilsson E."/>
            <person name="Simone D."/>
            <person name="Lopez-Fernandez M."/>
            <person name="Wu X."/>
            <person name="de Brujin I."/>
            <person name="Lundin D."/>
            <person name="Andersson A."/>
            <person name="Bertilsson S."/>
            <person name="Dopson M."/>
        </authorList>
    </citation>
    <scope>NUCLEOTIDE SEQUENCE</scope>
    <source>
        <strain evidence="4">MM415A00187</strain>
        <strain evidence="3">MM415B00313</strain>
        <strain evidence="2">TM448A00409</strain>
        <strain evidence="5">TM448B01532</strain>
    </source>
</reference>
<dbReference type="EMBL" id="MT141564">
    <property type="protein sequence ID" value="QJA66957.1"/>
    <property type="molecule type" value="Genomic_DNA"/>
</dbReference>
<dbReference type="AlphaFoldDB" id="A0A6H1ZFX9"/>
<protein>
    <submittedName>
        <fullName evidence="2">Uncharacterized protein</fullName>
    </submittedName>
</protein>
<evidence type="ECO:0000256" key="1">
    <source>
        <dbReference type="SAM" id="MobiDB-lite"/>
    </source>
</evidence>
<organism evidence="2">
    <name type="scientific">viral metagenome</name>
    <dbReference type="NCBI Taxonomy" id="1070528"/>
    <lineage>
        <taxon>unclassified sequences</taxon>
        <taxon>metagenomes</taxon>
        <taxon>organismal metagenomes</taxon>
    </lineage>
</organism>
<evidence type="ECO:0000313" key="3">
    <source>
        <dbReference type="EMBL" id="QJA66957.1"/>
    </source>
</evidence>
<proteinExistence type="predicted"/>